<dbReference type="InterPro" id="IPR006442">
    <property type="entry name" value="Antitoxin_Phd/YefM"/>
</dbReference>
<comment type="similarity">
    <text evidence="1 2">Belongs to the phD/YefM antitoxin family.</text>
</comment>
<gene>
    <name evidence="3" type="ORF">UU12_C0016G0004</name>
</gene>
<dbReference type="SUPFAM" id="SSF143120">
    <property type="entry name" value="YefM-like"/>
    <property type="match status" value="1"/>
</dbReference>
<dbReference type="STRING" id="1618563.UU12_C0016G0004"/>
<protein>
    <recommendedName>
        <fullName evidence="2">Antitoxin</fullName>
    </recommendedName>
</protein>
<name>A0A0G0VFL3_9BACT</name>
<dbReference type="EMBL" id="LBZK01000016">
    <property type="protein sequence ID" value="KKR70845.1"/>
    <property type="molecule type" value="Genomic_DNA"/>
</dbReference>
<evidence type="ECO:0000256" key="2">
    <source>
        <dbReference type="RuleBase" id="RU362080"/>
    </source>
</evidence>
<dbReference type="InterPro" id="IPR036165">
    <property type="entry name" value="YefM-like_sf"/>
</dbReference>
<evidence type="ECO:0000256" key="1">
    <source>
        <dbReference type="ARBA" id="ARBA00009981"/>
    </source>
</evidence>
<dbReference type="NCBIfam" id="TIGR01552">
    <property type="entry name" value="phd_fam"/>
    <property type="match status" value="1"/>
</dbReference>
<accession>A0A0G0VFL3</accession>
<proteinExistence type="inferred from homology"/>
<reference evidence="3 4" key="1">
    <citation type="journal article" date="2015" name="Nature">
        <title>rRNA introns, odd ribosomes, and small enigmatic genomes across a large radiation of phyla.</title>
        <authorList>
            <person name="Brown C.T."/>
            <person name="Hug L.A."/>
            <person name="Thomas B.C."/>
            <person name="Sharon I."/>
            <person name="Castelle C.J."/>
            <person name="Singh A."/>
            <person name="Wilkins M.J."/>
            <person name="Williams K.H."/>
            <person name="Banfield J.F."/>
        </authorList>
    </citation>
    <scope>NUCLEOTIDE SEQUENCE [LARGE SCALE GENOMIC DNA]</scope>
</reference>
<sequence length="88" mass="10216">MVKVADIQRRYRYLVEEMKKAKKPVVILNNGTPDAVVMDVATYNTFVERLNEFEENYLLAVADEGIKEFEKGKTIPLKKNQKLLDLIQ</sequence>
<dbReference type="Proteomes" id="UP000034562">
    <property type="component" value="Unassembled WGS sequence"/>
</dbReference>
<dbReference type="AlphaFoldDB" id="A0A0G0VFL3"/>
<evidence type="ECO:0000313" key="4">
    <source>
        <dbReference type="Proteomes" id="UP000034562"/>
    </source>
</evidence>
<comment type="caution">
    <text evidence="3">The sequence shown here is derived from an EMBL/GenBank/DDBJ whole genome shotgun (WGS) entry which is preliminary data.</text>
</comment>
<dbReference type="Pfam" id="PF02604">
    <property type="entry name" value="PhdYeFM_antitox"/>
    <property type="match status" value="1"/>
</dbReference>
<comment type="function">
    <text evidence="2">Antitoxin component of a type II toxin-antitoxin (TA) system.</text>
</comment>
<evidence type="ECO:0000313" key="3">
    <source>
        <dbReference type="EMBL" id="KKR70845.1"/>
    </source>
</evidence>
<organism evidence="3 4">
    <name type="scientific">Candidatus Woesebacteria bacterium GW2011_GWA2_40_7b</name>
    <dbReference type="NCBI Taxonomy" id="1618563"/>
    <lineage>
        <taxon>Bacteria</taxon>
        <taxon>Candidatus Woeseibacteriota</taxon>
    </lineage>
</organism>